<evidence type="ECO:0000256" key="2">
    <source>
        <dbReference type="SAM" id="SignalP"/>
    </source>
</evidence>
<feature type="signal peptide" evidence="2">
    <location>
        <begin position="1"/>
        <end position="26"/>
    </location>
</feature>
<gene>
    <name evidence="5" type="ORF">CHIRRI_LOCUS12538</name>
</gene>
<dbReference type="InterPro" id="IPR003609">
    <property type="entry name" value="Pan_app"/>
</dbReference>
<keyword evidence="1" id="KW-1133">Transmembrane helix</keyword>
<proteinExistence type="predicted"/>
<accession>A0A9N9S5J5</accession>
<dbReference type="PROSITE" id="PS50948">
    <property type="entry name" value="PAN"/>
    <property type="match status" value="3"/>
</dbReference>
<keyword evidence="2" id="KW-0732">Signal</keyword>
<feature type="domain" description="Apple" evidence="3">
    <location>
        <begin position="274"/>
        <end position="355"/>
    </location>
</feature>
<reference evidence="5" key="1">
    <citation type="submission" date="2022-01" db="EMBL/GenBank/DDBJ databases">
        <authorList>
            <person name="King R."/>
        </authorList>
    </citation>
    <scope>NUCLEOTIDE SEQUENCE</scope>
</reference>
<feature type="transmembrane region" description="Helical" evidence="1">
    <location>
        <begin position="693"/>
        <end position="715"/>
    </location>
</feature>
<dbReference type="SUPFAM" id="SSF57414">
    <property type="entry name" value="Hairpin loop containing domain-like"/>
    <property type="match status" value="2"/>
</dbReference>
<dbReference type="Pfam" id="PF00024">
    <property type="entry name" value="PAN_1"/>
    <property type="match status" value="3"/>
</dbReference>
<dbReference type="Gene3D" id="3.50.4.10">
    <property type="entry name" value="Hepatocyte Growth Factor"/>
    <property type="match status" value="2"/>
</dbReference>
<dbReference type="PANTHER" id="PTHR47327">
    <property type="entry name" value="FI18240P1-RELATED"/>
    <property type="match status" value="1"/>
</dbReference>
<evidence type="ECO:0000313" key="5">
    <source>
        <dbReference type="EMBL" id="CAG9809718.1"/>
    </source>
</evidence>
<evidence type="ECO:0000259" key="4">
    <source>
        <dbReference type="PROSITE" id="PS51034"/>
    </source>
</evidence>
<reference evidence="5" key="2">
    <citation type="submission" date="2022-10" db="EMBL/GenBank/DDBJ databases">
        <authorList>
            <consortium name="ENA_rothamsted_submissions"/>
            <consortium name="culmorum"/>
            <person name="King R."/>
        </authorList>
    </citation>
    <scope>NUCLEOTIDE SEQUENCE</scope>
</reference>
<feature type="domain" description="ZP" evidence="4">
    <location>
        <begin position="361"/>
        <end position="602"/>
    </location>
</feature>
<dbReference type="AlphaFoldDB" id="A0A9N9S5J5"/>
<dbReference type="SMART" id="SM00241">
    <property type="entry name" value="ZP"/>
    <property type="match status" value="1"/>
</dbReference>
<feature type="chain" id="PRO_5040172845" evidence="2">
    <location>
        <begin position="27"/>
        <end position="743"/>
    </location>
</feature>
<evidence type="ECO:0000259" key="3">
    <source>
        <dbReference type="PROSITE" id="PS50948"/>
    </source>
</evidence>
<dbReference type="InterPro" id="IPR001507">
    <property type="entry name" value="ZP_dom"/>
</dbReference>
<sequence length="743" mass="82911">MCPKIRLITILGIILLINSLTTSVHARRKSRQEAIDSPIENAADAPLEDNLATASGSDLTQSEEIVEVPNEARKTEASVVDESTSSSNIECSPDNISFELVTGYMFSASNELLDSVPGTLMLNDCLEQCQANDSCSAVNYETGLCVLFSSNADKLPGALTKSQFPVFTIYAQKTKCLKQKPCDRPWCIDRVQGYALRNHVKRSSTALSRQDCYEMCFRETEFYCRSANWYPKTNVCELSEMDRITLSGLSSAFKAQEDAEYLESNCIEEPTKLCEFKHLSGKILKTVDAVYQDVNTIEECRELCLNSPFKCRSYDFNDTGEMVCRLSHHNRVTLADIQDPYLEVPEATTHELAGCYNVSIECHASDMVAKIRTSKLFDGKVYAKGSPNSCSVDVKNSLEFELRMGYQDLECNVRQNGNGRYLNDVVIQHHDMIVTSSDLGLALTCQYDLTNKTVSNQADLDINGEIEPALSEEVIVESPNVIMKITTRDGSDLRAIAEVGDPLALKFEIMDKDSPFEIFVRELVAMDGVDSGEIVLIDSRGCPTDQFILGPVLKMPQSQKILISHFDAFKFPSSPTVQFRALVTPCMPSCEPIQCDDEMNGGGELRSILSYGRKRRSVNSTNELNLRRNRRKVDEKTNMHEDLLLVQTIQINDKFGFANKQTQTKPTLATTDSNNSETVFYVPSSEQAFCVNGIGLIVTGTVFLLAQLVVIALWMHQRDTSKLRPSMSSTTSSIYDRNYAAFR</sequence>
<keyword evidence="1" id="KW-0812">Transmembrane</keyword>
<dbReference type="InterPro" id="IPR052774">
    <property type="entry name" value="Celegans_DevNeuronal_Protein"/>
</dbReference>
<dbReference type="PROSITE" id="PS51034">
    <property type="entry name" value="ZP_2"/>
    <property type="match status" value="1"/>
</dbReference>
<dbReference type="EMBL" id="OU895879">
    <property type="protein sequence ID" value="CAG9809718.1"/>
    <property type="molecule type" value="Genomic_DNA"/>
</dbReference>
<organism evidence="5 6">
    <name type="scientific">Chironomus riparius</name>
    <dbReference type="NCBI Taxonomy" id="315576"/>
    <lineage>
        <taxon>Eukaryota</taxon>
        <taxon>Metazoa</taxon>
        <taxon>Ecdysozoa</taxon>
        <taxon>Arthropoda</taxon>
        <taxon>Hexapoda</taxon>
        <taxon>Insecta</taxon>
        <taxon>Pterygota</taxon>
        <taxon>Neoptera</taxon>
        <taxon>Endopterygota</taxon>
        <taxon>Diptera</taxon>
        <taxon>Nematocera</taxon>
        <taxon>Chironomoidea</taxon>
        <taxon>Chironomidae</taxon>
        <taxon>Chironominae</taxon>
        <taxon>Chironomus</taxon>
    </lineage>
</organism>
<dbReference type="SMART" id="SM00473">
    <property type="entry name" value="PAN_AP"/>
    <property type="match status" value="3"/>
</dbReference>
<dbReference type="PANTHER" id="PTHR47327:SF2">
    <property type="entry name" value="FI18240P1-RELATED"/>
    <property type="match status" value="1"/>
</dbReference>
<feature type="domain" description="Apple" evidence="3">
    <location>
        <begin position="91"/>
        <end position="176"/>
    </location>
</feature>
<dbReference type="OrthoDB" id="5867217at2759"/>
<evidence type="ECO:0000313" key="6">
    <source>
        <dbReference type="Proteomes" id="UP001153620"/>
    </source>
</evidence>
<dbReference type="Pfam" id="PF25057">
    <property type="entry name" value="CUT_N"/>
    <property type="match status" value="1"/>
</dbReference>
<name>A0A9N9S5J5_9DIPT</name>
<dbReference type="Proteomes" id="UP001153620">
    <property type="component" value="Chromosome 3"/>
</dbReference>
<dbReference type="CDD" id="cd01099">
    <property type="entry name" value="PAN_AP_HGF"/>
    <property type="match status" value="2"/>
</dbReference>
<dbReference type="InterPro" id="IPR056953">
    <property type="entry name" value="CUT_N"/>
</dbReference>
<keyword evidence="6" id="KW-1185">Reference proteome</keyword>
<evidence type="ECO:0000256" key="1">
    <source>
        <dbReference type="SAM" id="Phobius"/>
    </source>
</evidence>
<keyword evidence="1" id="KW-0472">Membrane</keyword>
<dbReference type="GO" id="GO:0009653">
    <property type="term" value="P:anatomical structure morphogenesis"/>
    <property type="evidence" value="ECO:0007669"/>
    <property type="project" value="TreeGrafter"/>
</dbReference>
<protein>
    <submittedName>
        <fullName evidence="5">Uncharacterized protein</fullName>
    </submittedName>
</protein>
<feature type="domain" description="Apple" evidence="3">
    <location>
        <begin position="182"/>
        <end position="266"/>
    </location>
</feature>